<sequence length="269" mass="29502">MRGGSLSVARRTARHALDLFFPPVCLSCGGETSRDGLVCVDCFRGLHALISACRICALPLPAPGFADSEGRCGVCAGQTFPWKQAAAAFLYEETARELLLRMKYGDRPDIARFFAGGMMHCAPDLIGRADMLVPVPLHRTRFWRRRYNQSALLCREIARARRMSEKGEANASLHVIPDLLSRHRATGTLATLTPDQRQKTLQGAFHVTPRHRAVVTGRAILLIDDILTTGATASICADLLLRAGARRVDLLVAARTVRLAESFESSVHE</sequence>
<dbReference type="PANTHER" id="PTHR47505:SF1">
    <property type="entry name" value="DNA UTILIZATION PROTEIN YHGH"/>
    <property type="match status" value="1"/>
</dbReference>
<dbReference type="InterPro" id="IPR029057">
    <property type="entry name" value="PRTase-like"/>
</dbReference>
<keyword evidence="3" id="KW-0328">Glycosyltransferase</keyword>
<dbReference type="RefSeq" id="WP_147093195.1">
    <property type="nucleotide sequence ID" value="NZ_BJVC01000002.1"/>
</dbReference>
<evidence type="ECO:0000313" key="3">
    <source>
        <dbReference type="EMBL" id="GEL02121.1"/>
    </source>
</evidence>
<dbReference type="InterPro" id="IPR044005">
    <property type="entry name" value="DZR_2"/>
</dbReference>
<accession>A0A511BP61</accession>
<name>A0A511BP61_9PROT</name>
<dbReference type="InterPro" id="IPR051910">
    <property type="entry name" value="ComF/GntX_DNA_util-trans"/>
</dbReference>
<keyword evidence="4" id="KW-1185">Reference proteome</keyword>
<evidence type="ECO:0000313" key="4">
    <source>
        <dbReference type="Proteomes" id="UP000321405"/>
    </source>
</evidence>
<dbReference type="Pfam" id="PF18912">
    <property type="entry name" value="DZR_2"/>
    <property type="match status" value="1"/>
</dbReference>
<dbReference type="OrthoDB" id="9779910at2"/>
<dbReference type="EMBL" id="BJVC01000002">
    <property type="protein sequence ID" value="GEL02121.1"/>
    <property type="molecule type" value="Genomic_DNA"/>
</dbReference>
<protein>
    <submittedName>
        <fullName evidence="3">Amidophosphoribosyltransferase</fullName>
    </submittedName>
</protein>
<comment type="similarity">
    <text evidence="1">Belongs to the ComF/GntX family.</text>
</comment>
<evidence type="ECO:0000259" key="2">
    <source>
        <dbReference type="Pfam" id="PF18912"/>
    </source>
</evidence>
<dbReference type="SUPFAM" id="SSF53271">
    <property type="entry name" value="PRTase-like"/>
    <property type="match status" value="1"/>
</dbReference>
<reference evidence="3 4" key="1">
    <citation type="submission" date="2019-07" db="EMBL/GenBank/DDBJ databases">
        <title>Whole genome shotgun sequence of Swaminathania salitolerans NBRC 104436.</title>
        <authorList>
            <person name="Hosoyama A."/>
            <person name="Uohara A."/>
            <person name="Ohji S."/>
            <person name="Ichikawa N."/>
        </authorList>
    </citation>
    <scope>NUCLEOTIDE SEQUENCE [LARGE SCALE GENOMIC DNA]</scope>
    <source>
        <strain evidence="3 4">NBRC 104436</strain>
    </source>
</reference>
<feature type="domain" description="Double zinc ribbon" evidence="2">
    <location>
        <begin position="16"/>
        <end position="75"/>
    </location>
</feature>
<dbReference type="InterPro" id="IPR000836">
    <property type="entry name" value="PRTase_dom"/>
</dbReference>
<dbReference type="GO" id="GO:0016757">
    <property type="term" value="F:glycosyltransferase activity"/>
    <property type="evidence" value="ECO:0007669"/>
    <property type="project" value="UniProtKB-KW"/>
</dbReference>
<dbReference type="PANTHER" id="PTHR47505">
    <property type="entry name" value="DNA UTILIZATION PROTEIN YHGH"/>
    <property type="match status" value="1"/>
</dbReference>
<gene>
    <name evidence="3" type="primary">comF</name>
    <name evidence="3" type="ORF">SSA02_12840</name>
</gene>
<dbReference type="AlphaFoldDB" id="A0A511BP61"/>
<comment type="caution">
    <text evidence="3">The sequence shown here is derived from an EMBL/GenBank/DDBJ whole genome shotgun (WGS) entry which is preliminary data.</text>
</comment>
<keyword evidence="3" id="KW-0808">Transferase</keyword>
<organism evidence="3 4">
    <name type="scientific">Swaminathania salitolerans</name>
    <dbReference type="NCBI Taxonomy" id="182838"/>
    <lineage>
        <taxon>Bacteria</taxon>
        <taxon>Pseudomonadati</taxon>
        <taxon>Pseudomonadota</taxon>
        <taxon>Alphaproteobacteria</taxon>
        <taxon>Acetobacterales</taxon>
        <taxon>Acetobacteraceae</taxon>
        <taxon>Swaminathania</taxon>
    </lineage>
</organism>
<proteinExistence type="inferred from homology"/>
<dbReference type="Proteomes" id="UP000321405">
    <property type="component" value="Unassembled WGS sequence"/>
</dbReference>
<dbReference type="CDD" id="cd06223">
    <property type="entry name" value="PRTases_typeI"/>
    <property type="match status" value="1"/>
</dbReference>
<evidence type="ECO:0000256" key="1">
    <source>
        <dbReference type="ARBA" id="ARBA00008007"/>
    </source>
</evidence>
<dbReference type="Gene3D" id="3.40.50.2020">
    <property type="match status" value="1"/>
</dbReference>